<feature type="compositionally biased region" description="Pro residues" evidence="1">
    <location>
        <begin position="84"/>
        <end position="94"/>
    </location>
</feature>
<organism evidence="2 3">
    <name type="scientific">Actinokineospora iranica</name>
    <dbReference type="NCBI Taxonomy" id="1271860"/>
    <lineage>
        <taxon>Bacteria</taxon>
        <taxon>Bacillati</taxon>
        <taxon>Actinomycetota</taxon>
        <taxon>Actinomycetes</taxon>
        <taxon>Pseudonocardiales</taxon>
        <taxon>Pseudonocardiaceae</taxon>
        <taxon>Actinokineospora</taxon>
    </lineage>
</organism>
<feature type="region of interest" description="Disordered" evidence="1">
    <location>
        <begin position="264"/>
        <end position="294"/>
    </location>
</feature>
<feature type="compositionally biased region" description="Basic and acidic residues" evidence="1">
    <location>
        <begin position="119"/>
        <end position="134"/>
    </location>
</feature>
<sequence>MRVSPLLPRGCRASLQVGADVGHESKRCLTVARIHARSKKLDRGRVYRPALLRSQRRRSPQRAERNAAVAAYIRWRNAGARPKPASPPTRPSAPGPIARPRLRDTTLRGSVSKPTGQQERCRAGSRKPPDHEPDAVALSEVPVRQASIPSVRRQAEVCPGVRHPRHRRALSRYSRISTGRSHRFRLRVSAPSSAVSRFSRIRLLSLRFQDEPHPGVREHDINLAGCAQARGRLNPPAAQQLNDQLVEPLATELRRHAPRPRAWSSSRYYASEEPTTATTGPSRPTHVSHSASYTVPEKSRPVAWEDQRALWGSSGCRARELADAVAVEAQLVPVHDSLKVLAGASPITDHEVVLS</sequence>
<gene>
    <name evidence="2" type="ORF">SAMN05216174_113178</name>
</gene>
<feature type="region of interest" description="Disordered" evidence="1">
    <location>
        <begin position="78"/>
        <end position="134"/>
    </location>
</feature>
<reference evidence="3" key="1">
    <citation type="submission" date="2016-10" db="EMBL/GenBank/DDBJ databases">
        <authorList>
            <person name="Varghese N."/>
            <person name="Submissions S."/>
        </authorList>
    </citation>
    <scope>NUCLEOTIDE SEQUENCE [LARGE SCALE GENOMIC DNA]</scope>
    <source>
        <strain evidence="3">IBRC-M 10403</strain>
    </source>
</reference>
<evidence type="ECO:0000256" key="1">
    <source>
        <dbReference type="SAM" id="MobiDB-lite"/>
    </source>
</evidence>
<evidence type="ECO:0000313" key="2">
    <source>
        <dbReference type="EMBL" id="SDD58965.1"/>
    </source>
</evidence>
<evidence type="ECO:0000313" key="3">
    <source>
        <dbReference type="Proteomes" id="UP000199501"/>
    </source>
</evidence>
<dbReference type="Proteomes" id="UP000199501">
    <property type="component" value="Unassembled WGS sequence"/>
</dbReference>
<protein>
    <submittedName>
        <fullName evidence="2">Uncharacterized protein</fullName>
    </submittedName>
</protein>
<accession>A0A1G6W1P9</accession>
<name>A0A1G6W1P9_9PSEU</name>
<feature type="compositionally biased region" description="Polar residues" evidence="1">
    <location>
        <begin position="264"/>
        <end position="293"/>
    </location>
</feature>
<dbReference type="AlphaFoldDB" id="A0A1G6W1P9"/>
<feature type="compositionally biased region" description="Polar residues" evidence="1">
    <location>
        <begin position="107"/>
        <end position="118"/>
    </location>
</feature>
<proteinExistence type="predicted"/>
<dbReference type="EMBL" id="FMZZ01000013">
    <property type="protein sequence ID" value="SDD58965.1"/>
    <property type="molecule type" value="Genomic_DNA"/>
</dbReference>
<keyword evidence="3" id="KW-1185">Reference proteome</keyword>